<gene>
    <name evidence="1" type="ORF">CBM2634_A300078</name>
</gene>
<evidence type="ECO:0000313" key="2">
    <source>
        <dbReference type="Proteomes" id="UP000256805"/>
    </source>
</evidence>
<name>A0A375J0G3_9BURK</name>
<sequence>MTAFPLIPLPLWITLLKSRFAWPGSPEKQGIHWHRPPLCKSSKALKIKGLPTSPR</sequence>
<dbReference type="EMBL" id="OVTA01000024">
    <property type="protein sequence ID" value="SPR98688.1"/>
    <property type="molecule type" value="Genomic_DNA"/>
</dbReference>
<organism evidence="1 2">
    <name type="scientific">Cupriavidus taiwanensis</name>
    <dbReference type="NCBI Taxonomy" id="164546"/>
    <lineage>
        <taxon>Bacteria</taxon>
        <taxon>Pseudomonadati</taxon>
        <taxon>Pseudomonadota</taxon>
        <taxon>Betaproteobacteria</taxon>
        <taxon>Burkholderiales</taxon>
        <taxon>Burkholderiaceae</taxon>
        <taxon>Cupriavidus</taxon>
    </lineage>
</organism>
<evidence type="ECO:0000313" key="1">
    <source>
        <dbReference type="EMBL" id="SPR98688.1"/>
    </source>
</evidence>
<dbReference type="AlphaFoldDB" id="A0A375J0G3"/>
<reference evidence="1 2" key="1">
    <citation type="submission" date="2018-01" db="EMBL/GenBank/DDBJ databases">
        <authorList>
            <person name="Gaut B.S."/>
            <person name="Morton B.R."/>
            <person name="Clegg M.T."/>
            <person name="Duvall M.R."/>
        </authorList>
    </citation>
    <scope>NUCLEOTIDE SEQUENCE [LARGE SCALE GENOMIC DNA]</scope>
    <source>
        <strain evidence="1">Cupriavidus taiwanensis cmp 52</strain>
    </source>
</reference>
<dbReference type="Proteomes" id="UP000256805">
    <property type="component" value="Unassembled WGS sequence"/>
</dbReference>
<accession>A0A375J0G3</accession>
<protein>
    <submittedName>
        <fullName evidence="1">Uncharacterized protein</fullName>
    </submittedName>
</protein>
<proteinExistence type="predicted"/>